<dbReference type="EMBL" id="CAADEW010000021">
    <property type="protein sequence ID" value="VFJ49002.1"/>
    <property type="molecule type" value="Genomic_DNA"/>
</dbReference>
<gene>
    <name evidence="2" type="ORF">BECKFW1821A_GA0114235_102129</name>
    <name evidence="1" type="ORF">BECKFW1821B_GA0114236_100167</name>
</gene>
<dbReference type="AlphaFoldDB" id="A0A450SAF7"/>
<sequence length="38" mass="4135">MIVLNTHSADKALSDYNNILRGVIMLVGVLQGSGKHLR</sequence>
<evidence type="ECO:0000313" key="2">
    <source>
        <dbReference type="EMBL" id="VFJ49002.1"/>
    </source>
</evidence>
<dbReference type="EMBL" id="CAADFD010000001">
    <property type="protein sequence ID" value="VFJ46801.1"/>
    <property type="molecule type" value="Genomic_DNA"/>
</dbReference>
<reference evidence="2" key="1">
    <citation type="submission" date="2019-02" db="EMBL/GenBank/DDBJ databases">
        <authorList>
            <person name="Gruber-Vodicka R. H."/>
            <person name="Seah K. B. B."/>
        </authorList>
    </citation>
    <scope>NUCLEOTIDE SEQUENCE</scope>
    <source>
        <strain evidence="1">BECK_BZ106</strain>
        <strain evidence="2">BECK_BZ15</strain>
    </source>
</reference>
<name>A0A450SAF7_9GAMM</name>
<accession>A0A450SAF7</accession>
<organism evidence="2">
    <name type="scientific">Candidatus Kentrum sp. FW</name>
    <dbReference type="NCBI Taxonomy" id="2126338"/>
    <lineage>
        <taxon>Bacteria</taxon>
        <taxon>Pseudomonadati</taxon>
        <taxon>Pseudomonadota</taxon>
        <taxon>Gammaproteobacteria</taxon>
        <taxon>Candidatus Kentrum</taxon>
    </lineage>
</organism>
<evidence type="ECO:0000313" key="1">
    <source>
        <dbReference type="EMBL" id="VFJ46801.1"/>
    </source>
</evidence>
<proteinExistence type="predicted"/>
<protein>
    <submittedName>
        <fullName evidence="2">Uncharacterized protein</fullName>
    </submittedName>
</protein>